<dbReference type="Proteomes" id="UP000298138">
    <property type="component" value="Unassembled WGS sequence"/>
</dbReference>
<dbReference type="InParanoid" id="A0A4V3SJ18"/>
<name>A0A4V3SJ18_9PEZI</name>
<dbReference type="EMBL" id="ML220116">
    <property type="protein sequence ID" value="TGZ82295.1"/>
    <property type="molecule type" value="Genomic_DNA"/>
</dbReference>
<accession>A0A4V3SJ18</accession>
<proteinExistence type="predicted"/>
<protein>
    <submittedName>
        <fullName evidence="1">Uncharacterized protein</fullName>
    </submittedName>
</protein>
<keyword evidence="2" id="KW-1185">Reference proteome</keyword>
<evidence type="ECO:0000313" key="1">
    <source>
        <dbReference type="EMBL" id="TGZ82295.1"/>
    </source>
</evidence>
<dbReference type="AlphaFoldDB" id="A0A4V3SJ18"/>
<gene>
    <name evidence="1" type="ORF">EX30DRAFT_340174</name>
</gene>
<sequence length="282" mass="32216">MFSTSREVAFAAIALYPIRHCQVESPKHWQPGLGSETQCIILEPDRNDTDIYKLFRLDALQELLWIRERINLKTGLANNQAHYCYLELERWIDSIRNGFKLDDKSVYHSPDGQVISKSVRVFFATDMVRFWTWFETALEVFLLLGDDGPGSGVQKWNDVSMEFRTAIRTVNVSRKEALPDSVTLITDLKRATNVATAYTEEFCPSHFHLAFQEPAWKRRRAHLIGLPALVVALKRVCVFLDVDLRVVPDMIDLFESDSDLSFKCICCTLSLPHGYRGAIVAG</sequence>
<evidence type="ECO:0000313" key="2">
    <source>
        <dbReference type="Proteomes" id="UP000298138"/>
    </source>
</evidence>
<reference evidence="1 2" key="1">
    <citation type="submission" date="2019-04" db="EMBL/GenBank/DDBJ databases">
        <title>Comparative genomics and transcriptomics to analyze fruiting body development in filamentous ascomycetes.</title>
        <authorList>
            <consortium name="DOE Joint Genome Institute"/>
            <person name="Lutkenhaus R."/>
            <person name="Traeger S."/>
            <person name="Breuer J."/>
            <person name="Kuo A."/>
            <person name="Lipzen A."/>
            <person name="Pangilinan J."/>
            <person name="Dilworth D."/>
            <person name="Sandor L."/>
            <person name="Poggeler S."/>
            <person name="Barry K."/>
            <person name="Grigoriev I.V."/>
            <person name="Nowrousian M."/>
        </authorList>
    </citation>
    <scope>NUCLEOTIDE SEQUENCE [LARGE SCALE GENOMIC DNA]</scope>
    <source>
        <strain evidence="1 2">CBS 389.68</strain>
    </source>
</reference>
<organism evidence="1 2">
    <name type="scientific">Ascodesmis nigricans</name>
    <dbReference type="NCBI Taxonomy" id="341454"/>
    <lineage>
        <taxon>Eukaryota</taxon>
        <taxon>Fungi</taxon>
        <taxon>Dikarya</taxon>
        <taxon>Ascomycota</taxon>
        <taxon>Pezizomycotina</taxon>
        <taxon>Pezizomycetes</taxon>
        <taxon>Pezizales</taxon>
        <taxon>Ascodesmidaceae</taxon>
        <taxon>Ascodesmis</taxon>
    </lineage>
</organism>